<gene>
    <name evidence="1" type="ORF">OPV22_010049</name>
</gene>
<dbReference type="Proteomes" id="UP001222027">
    <property type="component" value="Unassembled WGS sequence"/>
</dbReference>
<evidence type="ECO:0000313" key="1">
    <source>
        <dbReference type="EMBL" id="KAJ8499497.1"/>
    </source>
</evidence>
<proteinExistence type="predicted"/>
<protein>
    <recommendedName>
        <fullName evidence="3">Rx N-terminal domain-containing protein</fullName>
    </recommendedName>
</protein>
<sequence length="74" mass="8331">MEYWLEEVRQKAGVAGPNRGRDGVLAACPCDGEIRQLREELSLLRRDMDHLNSLKQLEKVVNEAQPEPENGGNT</sequence>
<dbReference type="EMBL" id="JAQQAF010000003">
    <property type="protein sequence ID" value="KAJ8499497.1"/>
    <property type="molecule type" value="Genomic_DNA"/>
</dbReference>
<name>A0AAV8RFX9_ENSVE</name>
<accession>A0AAV8RFX9</accession>
<keyword evidence="2" id="KW-1185">Reference proteome</keyword>
<evidence type="ECO:0000313" key="2">
    <source>
        <dbReference type="Proteomes" id="UP001222027"/>
    </source>
</evidence>
<organism evidence="1 2">
    <name type="scientific">Ensete ventricosum</name>
    <name type="common">Abyssinian banana</name>
    <name type="synonym">Musa ensete</name>
    <dbReference type="NCBI Taxonomy" id="4639"/>
    <lineage>
        <taxon>Eukaryota</taxon>
        <taxon>Viridiplantae</taxon>
        <taxon>Streptophyta</taxon>
        <taxon>Embryophyta</taxon>
        <taxon>Tracheophyta</taxon>
        <taxon>Spermatophyta</taxon>
        <taxon>Magnoliopsida</taxon>
        <taxon>Liliopsida</taxon>
        <taxon>Zingiberales</taxon>
        <taxon>Musaceae</taxon>
        <taxon>Ensete</taxon>
    </lineage>
</organism>
<reference evidence="1 2" key="1">
    <citation type="submission" date="2022-12" db="EMBL/GenBank/DDBJ databases">
        <title>Chromosome-scale assembly of the Ensete ventricosum genome.</title>
        <authorList>
            <person name="Dussert Y."/>
            <person name="Stocks J."/>
            <person name="Wendawek A."/>
            <person name="Woldeyes F."/>
            <person name="Nichols R.A."/>
            <person name="Borrell J.S."/>
        </authorList>
    </citation>
    <scope>NUCLEOTIDE SEQUENCE [LARGE SCALE GENOMIC DNA]</scope>
    <source>
        <strain evidence="2">cv. Maze</strain>
        <tissue evidence="1">Seeds</tissue>
    </source>
</reference>
<dbReference type="AlphaFoldDB" id="A0AAV8RFX9"/>
<comment type="caution">
    <text evidence="1">The sequence shown here is derived from an EMBL/GenBank/DDBJ whole genome shotgun (WGS) entry which is preliminary data.</text>
</comment>
<evidence type="ECO:0008006" key="3">
    <source>
        <dbReference type="Google" id="ProtNLM"/>
    </source>
</evidence>